<feature type="chain" id="PRO_5044854075" evidence="1">
    <location>
        <begin position="23"/>
        <end position="149"/>
    </location>
</feature>
<keyword evidence="1" id="KW-0732">Signal</keyword>
<comment type="caution">
    <text evidence="2">The sequence shown here is derived from an EMBL/GenBank/DDBJ whole genome shotgun (WGS) entry which is preliminary data.</text>
</comment>
<gene>
    <name evidence="2" type="ORF">HJC23_008140</name>
</gene>
<reference evidence="2 3" key="1">
    <citation type="journal article" date="2020" name="G3 (Bethesda)">
        <title>Improved Reference Genome for Cyclotella cryptica CCMP332, a Model for Cell Wall Morphogenesis, Salinity Adaptation, and Lipid Production in Diatoms (Bacillariophyta).</title>
        <authorList>
            <person name="Roberts W.R."/>
            <person name="Downey K.M."/>
            <person name="Ruck E.C."/>
            <person name="Traller J.C."/>
            <person name="Alverson A.J."/>
        </authorList>
    </citation>
    <scope>NUCLEOTIDE SEQUENCE [LARGE SCALE GENOMIC DNA]</scope>
    <source>
        <strain evidence="2 3">CCMP332</strain>
    </source>
</reference>
<evidence type="ECO:0000313" key="3">
    <source>
        <dbReference type="Proteomes" id="UP001516023"/>
    </source>
</evidence>
<protein>
    <submittedName>
        <fullName evidence="2">Uncharacterized protein</fullName>
    </submittedName>
</protein>
<organism evidence="2 3">
    <name type="scientific">Cyclotella cryptica</name>
    <dbReference type="NCBI Taxonomy" id="29204"/>
    <lineage>
        <taxon>Eukaryota</taxon>
        <taxon>Sar</taxon>
        <taxon>Stramenopiles</taxon>
        <taxon>Ochrophyta</taxon>
        <taxon>Bacillariophyta</taxon>
        <taxon>Coscinodiscophyceae</taxon>
        <taxon>Thalassiosirophycidae</taxon>
        <taxon>Stephanodiscales</taxon>
        <taxon>Stephanodiscaceae</taxon>
        <taxon>Cyclotella</taxon>
    </lineage>
</organism>
<sequence length="149" mass="16468">MFCLKSIAVSTLFVAPFDGSHAFSSKARSEHRIATALSAASSSSALRYRQGSDNEFVPSSLLYASADNACNDDIASMDFHSDDDIERQMEAALTTAREMDRRYGLCTEPSTRAWKKVDELYMMSAASRQVEDSVKSVLGAEKSIWSLYK</sequence>
<proteinExistence type="predicted"/>
<feature type="signal peptide" evidence="1">
    <location>
        <begin position="1"/>
        <end position="22"/>
    </location>
</feature>
<keyword evidence="3" id="KW-1185">Reference proteome</keyword>
<dbReference type="AlphaFoldDB" id="A0ABD3PJ38"/>
<dbReference type="Proteomes" id="UP001516023">
    <property type="component" value="Unassembled WGS sequence"/>
</dbReference>
<name>A0ABD3PJ38_9STRA</name>
<evidence type="ECO:0000313" key="2">
    <source>
        <dbReference type="EMBL" id="KAL3788078.1"/>
    </source>
</evidence>
<dbReference type="EMBL" id="JABMIG020000162">
    <property type="protein sequence ID" value="KAL3788078.1"/>
    <property type="molecule type" value="Genomic_DNA"/>
</dbReference>
<evidence type="ECO:0000256" key="1">
    <source>
        <dbReference type="SAM" id="SignalP"/>
    </source>
</evidence>
<accession>A0ABD3PJ38</accession>